<dbReference type="PANTHER" id="PTHR33799:SF1">
    <property type="entry name" value="PTS SYSTEM MANNOSE-SPECIFIC EIIAB COMPONENT-RELATED"/>
    <property type="match status" value="1"/>
</dbReference>
<protein>
    <submittedName>
        <fullName evidence="9">PTS system N-acetylgalactosamine-specific IIA component</fullName>
    </submittedName>
</protein>
<sequence>MKLIVTGHGKFASGLANVIEVIAGKQDELFAIEFVGQDLEKYTQEMEKIIKVASKEKESVIVLTDLISGTPFRISSFLSEKYPNVYVVAGTNVPMLIEAVFKRKDFKDPEELVRHLIAVGKNGIESLDNLLRQKTNSKVVG</sequence>
<dbReference type="AlphaFoldDB" id="A0A4R2K9J1"/>
<evidence type="ECO:0000256" key="4">
    <source>
        <dbReference type="ARBA" id="ARBA00022597"/>
    </source>
</evidence>
<comment type="caution">
    <text evidence="9">The sequence shown here is derived from an EMBL/GenBank/DDBJ whole genome shotgun (WGS) entry which is preliminary data.</text>
</comment>
<dbReference type="SUPFAM" id="SSF53062">
    <property type="entry name" value="PTS system fructose IIA component-like"/>
    <property type="match status" value="1"/>
</dbReference>
<dbReference type="GO" id="GO:0016301">
    <property type="term" value="F:kinase activity"/>
    <property type="evidence" value="ECO:0007669"/>
    <property type="project" value="UniProtKB-KW"/>
</dbReference>
<evidence type="ECO:0000313" key="10">
    <source>
        <dbReference type="Proteomes" id="UP000294886"/>
    </source>
</evidence>
<dbReference type="RefSeq" id="WP_132038847.1">
    <property type="nucleotide sequence ID" value="NZ_SLWU01000001.1"/>
</dbReference>
<proteinExistence type="predicted"/>
<keyword evidence="6" id="KW-0598">Phosphotransferase system</keyword>
<dbReference type="GO" id="GO:0016020">
    <property type="term" value="C:membrane"/>
    <property type="evidence" value="ECO:0007669"/>
    <property type="project" value="InterPro"/>
</dbReference>
<dbReference type="InterPro" id="IPR004701">
    <property type="entry name" value="PTS_EIIA_man-typ"/>
</dbReference>
<keyword evidence="4" id="KW-0762">Sugar transport</keyword>
<keyword evidence="3" id="KW-0963">Cytoplasm</keyword>
<feature type="domain" description="PTS EIIA type-4" evidence="8">
    <location>
        <begin position="1"/>
        <end position="124"/>
    </location>
</feature>
<keyword evidence="7" id="KW-0418">Kinase</keyword>
<evidence type="ECO:0000256" key="6">
    <source>
        <dbReference type="ARBA" id="ARBA00022683"/>
    </source>
</evidence>
<dbReference type="Pfam" id="PF03610">
    <property type="entry name" value="EIIA-man"/>
    <property type="match status" value="1"/>
</dbReference>
<dbReference type="GO" id="GO:0005737">
    <property type="term" value="C:cytoplasm"/>
    <property type="evidence" value="ECO:0007669"/>
    <property type="project" value="UniProtKB-SubCell"/>
</dbReference>
<evidence type="ECO:0000256" key="5">
    <source>
        <dbReference type="ARBA" id="ARBA00022679"/>
    </source>
</evidence>
<dbReference type="CDD" id="cd00006">
    <property type="entry name" value="PTS_IIA_man"/>
    <property type="match status" value="1"/>
</dbReference>
<evidence type="ECO:0000259" key="8">
    <source>
        <dbReference type="PROSITE" id="PS51096"/>
    </source>
</evidence>
<gene>
    <name evidence="9" type="ORF">EV203_101117</name>
</gene>
<reference evidence="9 10" key="1">
    <citation type="submission" date="2019-03" db="EMBL/GenBank/DDBJ databases">
        <title>Genomic Encyclopedia of Type Strains, Phase IV (KMG-IV): sequencing the most valuable type-strain genomes for metagenomic binning, comparative biology and taxonomic classification.</title>
        <authorList>
            <person name="Goeker M."/>
        </authorList>
    </citation>
    <scope>NUCLEOTIDE SEQUENCE [LARGE SCALE GENOMIC DNA]</scope>
    <source>
        <strain evidence="9 10">DSM 13054</strain>
    </source>
</reference>
<dbReference type="PROSITE" id="PS51096">
    <property type="entry name" value="PTS_EIIA_TYPE_4"/>
    <property type="match status" value="1"/>
</dbReference>
<accession>A0A4R2K9J1</accession>
<evidence type="ECO:0000256" key="1">
    <source>
        <dbReference type="ARBA" id="ARBA00004496"/>
    </source>
</evidence>
<dbReference type="GO" id="GO:0009401">
    <property type="term" value="P:phosphoenolpyruvate-dependent sugar phosphotransferase system"/>
    <property type="evidence" value="ECO:0007669"/>
    <property type="project" value="UniProtKB-KW"/>
</dbReference>
<name>A0A4R2K9J1_9THEO</name>
<dbReference type="Proteomes" id="UP000294886">
    <property type="component" value="Unassembled WGS sequence"/>
</dbReference>
<evidence type="ECO:0000313" key="9">
    <source>
        <dbReference type="EMBL" id="TCO68647.1"/>
    </source>
</evidence>
<dbReference type="InterPro" id="IPR051471">
    <property type="entry name" value="Bacterial_PTS_sugar_comp"/>
</dbReference>
<dbReference type="EMBL" id="SLWU01000001">
    <property type="protein sequence ID" value="TCO68647.1"/>
    <property type="molecule type" value="Genomic_DNA"/>
</dbReference>
<evidence type="ECO:0000256" key="3">
    <source>
        <dbReference type="ARBA" id="ARBA00022490"/>
    </source>
</evidence>
<organism evidence="9 10">
    <name type="scientific">Caldanaerobacter subterraneus</name>
    <dbReference type="NCBI Taxonomy" id="911092"/>
    <lineage>
        <taxon>Bacteria</taxon>
        <taxon>Bacillati</taxon>
        <taxon>Bacillota</taxon>
        <taxon>Clostridia</taxon>
        <taxon>Thermoanaerobacterales</taxon>
        <taxon>Thermoanaerobacteraceae</taxon>
        <taxon>Caldanaerobacter</taxon>
    </lineage>
</organism>
<keyword evidence="5" id="KW-0808">Transferase</keyword>
<dbReference type="InterPro" id="IPR036662">
    <property type="entry name" value="PTS_EIIA_man-typ_sf"/>
</dbReference>
<dbReference type="PANTHER" id="PTHR33799">
    <property type="entry name" value="PTS PERMEASE-RELATED-RELATED"/>
    <property type="match status" value="1"/>
</dbReference>
<evidence type="ECO:0000256" key="7">
    <source>
        <dbReference type="ARBA" id="ARBA00022777"/>
    </source>
</evidence>
<evidence type="ECO:0000256" key="2">
    <source>
        <dbReference type="ARBA" id="ARBA00022448"/>
    </source>
</evidence>
<comment type="subcellular location">
    <subcellularLocation>
        <location evidence="1">Cytoplasm</location>
    </subcellularLocation>
</comment>
<dbReference type="InterPro" id="IPR033887">
    <property type="entry name" value="PTS_IIA_man"/>
</dbReference>
<dbReference type="Gene3D" id="3.40.50.510">
    <property type="entry name" value="Phosphotransferase system, mannose-type IIA component"/>
    <property type="match status" value="1"/>
</dbReference>
<keyword evidence="2" id="KW-0813">Transport</keyword>